<feature type="region of interest" description="Disordered" evidence="1">
    <location>
        <begin position="1"/>
        <end position="88"/>
    </location>
</feature>
<reference evidence="6 7" key="1">
    <citation type="submission" date="2017-11" db="EMBL/GenBank/DDBJ databases">
        <title>De novo assembly and phasing of dikaryotic genomes from two isolates of Puccinia coronata f. sp. avenae, the causal agent of oat crown rust.</title>
        <authorList>
            <person name="Miller M.E."/>
            <person name="Zhang Y."/>
            <person name="Omidvar V."/>
            <person name="Sperschneider J."/>
            <person name="Schwessinger B."/>
            <person name="Raley C."/>
            <person name="Palmer J.M."/>
            <person name="Garnica D."/>
            <person name="Upadhyaya N."/>
            <person name="Rathjen J."/>
            <person name="Taylor J.M."/>
            <person name="Park R.F."/>
            <person name="Dodds P.N."/>
            <person name="Hirsch C.D."/>
            <person name="Kianian S.F."/>
            <person name="Figueroa M."/>
        </authorList>
    </citation>
    <scope>NUCLEOTIDE SEQUENCE [LARGE SCALE GENOMIC DNA]</scope>
    <source>
        <strain evidence="4">12NC29</strain>
        <strain evidence="3">12SD80</strain>
    </source>
</reference>
<comment type="caution">
    <text evidence="4">The sequence shown here is derived from an EMBL/GenBank/DDBJ whole genome shotgun (WGS) entry which is preliminary data.</text>
</comment>
<dbReference type="Proteomes" id="UP000235392">
    <property type="component" value="Unassembled WGS sequence"/>
</dbReference>
<dbReference type="EMBL" id="PGCJ01000263">
    <property type="protein sequence ID" value="PLW35134.1"/>
    <property type="molecule type" value="Genomic_DNA"/>
</dbReference>
<sequence>MEVCGHPESRKLHGFTSAAGTGNVKLPSPADHVCKNRGHVNRQRGSGESGEEPQAAMAGLDDGGRVQDGSGDWQDDSQQAPARLHMNNLDGAPVGPCAICGRLAHRSPGSWPESTHMGPANWGVLGMYSQVGGDAHWTGPPEKETSRSL</sequence>
<organism evidence="4 6">
    <name type="scientific">Puccinia coronata f. sp. avenae</name>
    <dbReference type="NCBI Taxonomy" id="200324"/>
    <lineage>
        <taxon>Eukaryota</taxon>
        <taxon>Fungi</taxon>
        <taxon>Dikarya</taxon>
        <taxon>Basidiomycota</taxon>
        <taxon>Pucciniomycotina</taxon>
        <taxon>Pucciniomycetes</taxon>
        <taxon>Pucciniales</taxon>
        <taxon>Pucciniaceae</taxon>
        <taxon>Puccinia</taxon>
    </lineage>
</organism>
<gene>
    <name evidence="4" type="ORF">PCANC_20973</name>
    <name evidence="2" type="ORF">PCANC_28202</name>
    <name evidence="5" type="ORF">PCASD_14454</name>
    <name evidence="3" type="ORF">PCASD_25405</name>
</gene>
<evidence type="ECO:0000313" key="3">
    <source>
        <dbReference type="EMBL" id="PLW07097.1"/>
    </source>
</evidence>
<dbReference type="EMBL" id="PGCI01000170">
    <property type="protein sequence ID" value="PLW35839.1"/>
    <property type="molecule type" value="Genomic_DNA"/>
</dbReference>
<feature type="compositionally biased region" description="Low complexity" evidence="1">
    <location>
        <begin position="67"/>
        <end position="79"/>
    </location>
</feature>
<dbReference type="EMBL" id="PGCI01001160">
    <property type="protein sequence ID" value="PLW07097.1"/>
    <property type="molecule type" value="Genomic_DNA"/>
</dbReference>
<evidence type="ECO:0000313" key="4">
    <source>
        <dbReference type="EMBL" id="PLW35134.1"/>
    </source>
</evidence>
<keyword evidence="6" id="KW-1185">Reference proteome</keyword>
<evidence type="ECO:0000313" key="5">
    <source>
        <dbReference type="EMBL" id="PLW35839.1"/>
    </source>
</evidence>
<evidence type="ECO:0000313" key="7">
    <source>
        <dbReference type="Proteomes" id="UP000235392"/>
    </source>
</evidence>
<evidence type="ECO:0000313" key="2">
    <source>
        <dbReference type="EMBL" id="PLW06384.1"/>
    </source>
</evidence>
<accession>A0A2N5UBL1</accession>
<dbReference type="AlphaFoldDB" id="A0A2N5UBL1"/>
<feature type="compositionally biased region" description="Basic and acidic residues" evidence="1">
    <location>
        <begin position="1"/>
        <end position="11"/>
    </location>
</feature>
<evidence type="ECO:0000313" key="6">
    <source>
        <dbReference type="Proteomes" id="UP000235388"/>
    </source>
</evidence>
<proteinExistence type="predicted"/>
<protein>
    <submittedName>
        <fullName evidence="4">Uncharacterized protein</fullName>
    </submittedName>
</protein>
<dbReference type="Proteomes" id="UP000235388">
    <property type="component" value="Unassembled WGS sequence"/>
</dbReference>
<name>A0A2N5UBL1_9BASI</name>
<dbReference type="EMBL" id="PGCJ01001322">
    <property type="protein sequence ID" value="PLW06384.1"/>
    <property type="molecule type" value="Genomic_DNA"/>
</dbReference>
<evidence type="ECO:0000256" key="1">
    <source>
        <dbReference type="SAM" id="MobiDB-lite"/>
    </source>
</evidence>